<reference evidence="1" key="1">
    <citation type="submission" date="2022-07" db="EMBL/GenBank/DDBJ databases">
        <title>Phylogenomic reconstructions and comparative analyses of Kickxellomycotina fungi.</title>
        <authorList>
            <person name="Reynolds N.K."/>
            <person name="Stajich J.E."/>
            <person name="Barry K."/>
            <person name="Grigoriev I.V."/>
            <person name="Crous P."/>
            <person name="Smith M.E."/>
        </authorList>
    </citation>
    <scope>NUCLEOTIDE SEQUENCE</scope>
    <source>
        <strain evidence="1">NRRL 5244</strain>
    </source>
</reference>
<dbReference type="Proteomes" id="UP001150603">
    <property type="component" value="Unassembled WGS sequence"/>
</dbReference>
<comment type="caution">
    <text evidence="1">The sequence shown here is derived from an EMBL/GenBank/DDBJ whole genome shotgun (WGS) entry which is preliminary data.</text>
</comment>
<dbReference type="EMBL" id="JANBPW010003878">
    <property type="protein sequence ID" value="KAJ1936457.1"/>
    <property type="molecule type" value="Genomic_DNA"/>
</dbReference>
<evidence type="ECO:0000313" key="1">
    <source>
        <dbReference type="EMBL" id="KAJ1936457.1"/>
    </source>
</evidence>
<organism evidence="1 2">
    <name type="scientific">Linderina macrospora</name>
    <dbReference type="NCBI Taxonomy" id="4868"/>
    <lineage>
        <taxon>Eukaryota</taxon>
        <taxon>Fungi</taxon>
        <taxon>Fungi incertae sedis</taxon>
        <taxon>Zoopagomycota</taxon>
        <taxon>Kickxellomycotina</taxon>
        <taxon>Kickxellomycetes</taxon>
        <taxon>Kickxellales</taxon>
        <taxon>Kickxellaceae</taxon>
        <taxon>Linderina</taxon>
    </lineage>
</organism>
<protein>
    <submittedName>
        <fullName evidence="1">Uncharacterized protein</fullName>
    </submittedName>
</protein>
<name>A0ACC1J3Z4_9FUNG</name>
<sequence>MSPHQFIPARSDPFNIQPASPATITTLTGSRDPFNIPADRNSSEKKNDSDVRRTLRRKGRQSEDVLQNPLAIPPHNNPQLGPNSSRSPLVLGLSHSPLHSPITYPEPAHTTLTWGHDDGSDSLSYHMPGDRHLL</sequence>
<keyword evidence="2" id="KW-1185">Reference proteome</keyword>
<proteinExistence type="predicted"/>
<evidence type="ECO:0000313" key="2">
    <source>
        <dbReference type="Proteomes" id="UP001150603"/>
    </source>
</evidence>
<accession>A0ACC1J3Z4</accession>
<gene>
    <name evidence="1" type="ORF">FBU59_005047</name>
</gene>